<evidence type="ECO:0000256" key="1">
    <source>
        <dbReference type="ARBA" id="ARBA00009437"/>
    </source>
</evidence>
<keyword evidence="3 6" id="KW-0238">DNA-binding</keyword>
<evidence type="ECO:0000256" key="2">
    <source>
        <dbReference type="ARBA" id="ARBA00023015"/>
    </source>
</evidence>
<dbReference type="Pfam" id="PF00126">
    <property type="entry name" value="HTH_1"/>
    <property type="match status" value="1"/>
</dbReference>
<dbReference type="PRINTS" id="PR00039">
    <property type="entry name" value="HTHLYSR"/>
</dbReference>
<comment type="similarity">
    <text evidence="1">Belongs to the LysR transcriptional regulatory family.</text>
</comment>
<dbReference type="FunFam" id="1.10.10.10:FF:000001">
    <property type="entry name" value="LysR family transcriptional regulator"/>
    <property type="match status" value="1"/>
</dbReference>
<dbReference type="Gene3D" id="3.40.190.290">
    <property type="match status" value="1"/>
</dbReference>
<name>A0A317PHT4_9HYPH</name>
<proteinExistence type="inferred from homology"/>
<keyword evidence="4" id="KW-0804">Transcription</keyword>
<accession>A0A317PHT4</accession>
<dbReference type="RefSeq" id="WP_110032258.1">
    <property type="nucleotide sequence ID" value="NZ_QGTR01000003.1"/>
</dbReference>
<sequence>MQIELLETFLDLMETASFNRTAERLGVTQSTVSARVQSLETALGRKLFTRSRAGTQATAAGQRFADHARLMRHEWNEARRDVRNAGDHARALRIGLQNELATTHLSRWVAEFRQAIPDASFYVELDYSTQMSSDILIGELDMAVLFSPRHIPDIHYESIGEMRYVMVSTEAFTVAELRPERTIMTNFSPAFGKAHRQMLPELASAPVTAGHTVSVCELLTHLGGSAFVHDHAARDLIDRGICRAVNGVEPILQPAYFAVHVRNRHSHVHRKLLSIVRRDFAPPPAPAQAQSSA</sequence>
<dbReference type="AlphaFoldDB" id="A0A317PHT4"/>
<dbReference type="OrthoDB" id="9786526at2"/>
<keyword evidence="2" id="KW-0805">Transcription regulation</keyword>
<dbReference type="Proteomes" id="UP000246352">
    <property type="component" value="Unassembled WGS sequence"/>
</dbReference>
<keyword evidence="7" id="KW-1185">Reference proteome</keyword>
<dbReference type="PROSITE" id="PS50931">
    <property type="entry name" value="HTH_LYSR"/>
    <property type="match status" value="1"/>
</dbReference>
<dbReference type="PANTHER" id="PTHR30126">
    <property type="entry name" value="HTH-TYPE TRANSCRIPTIONAL REGULATOR"/>
    <property type="match status" value="1"/>
</dbReference>
<comment type="caution">
    <text evidence="6">The sequence shown here is derived from an EMBL/GenBank/DDBJ whole genome shotgun (WGS) entry which is preliminary data.</text>
</comment>
<dbReference type="InterPro" id="IPR005119">
    <property type="entry name" value="LysR_subst-bd"/>
</dbReference>
<gene>
    <name evidence="6" type="ORF">DFR52_103193</name>
</gene>
<dbReference type="InterPro" id="IPR036390">
    <property type="entry name" value="WH_DNA-bd_sf"/>
</dbReference>
<dbReference type="Gene3D" id="1.10.10.10">
    <property type="entry name" value="Winged helix-like DNA-binding domain superfamily/Winged helix DNA-binding domain"/>
    <property type="match status" value="1"/>
</dbReference>
<dbReference type="EMBL" id="QGTR01000003">
    <property type="protein sequence ID" value="PWV99991.1"/>
    <property type="molecule type" value="Genomic_DNA"/>
</dbReference>
<dbReference type="SUPFAM" id="SSF53850">
    <property type="entry name" value="Periplasmic binding protein-like II"/>
    <property type="match status" value="1"/>
</dbReference>
<dbReference type="InterPro" id="IPR036388">
    <property type="entry name" value="WH-like_DNA-bd_sf"/>
</dbReference>
<evidence type="ECO:0000259" key="5">
    <source>
        <dbReference type="PROSITE" id="PS50931"/>
    </source>
</evidence>
<reference evidence="6 7" key="1">
    <citation type="submission" date="2018-05" db="EMBL/GenBank/DDBJ databases">
        <title>Genomic Encyclopedia of Type Strains, Phase IV (KMG-IV): sequencing the most valuable type-strain genomes for metagenomic binning, comparative biology and taxonomic classification.</title>
        <authorList>
            <person name="Goeker M."/>
        </authorList>
    </citation>
    <scope>NUCLEOTIDE SEQUENCE [LARGE SCALE GENOMIC DNA]</scope>
    <source>
        <strain evidence="6 7">DSM 16791</strain>
    </source>
</reference>
<evidence type="ECO:0000256" key="3">
    <source>
        <dbReference type="ARBA" id="ARBA00023125"/>
    </source>
</evidence>
<organism evidence="6 7">
    <name type="scientific">Hoeflea marina</name>
    <dbReference type="NCBI Taxonomy" id="274592"/>
    <lineage>
        <taxon>Bacteria</taxon>
        <taxon>Pseudomonadati</taxon>
        <taxon>Pseudomonadota</taxon>
        <taxon>Alphaproteobacteria</taxon>
        <taxon>Hyphomicrobiales</taxon>
        <taxon>Rhizobiaceae</taxon>
        <taxon>Hoeflea</taxon>
    </lineage>
</organism>
<dbReference type="PANTHER" id="PTHR30126:SF21">
    <property type="entry name" value="TRANSCRIPTIONAL REGULATOR-RELATED"/>
    <property type="match status" value="1"/>
</dbReference>
<dbReference type="GO" id="GO:0003700">
    <property type="term" value="F:DNA-binding transcription factor activity"/>
    <property type="evidence" value="ECO:0007669"/>
    <property type="project" value="InterPro"/>
</dbReference>
<protein>
    <submittedName>
        <fullName evidence="6">DNA-binding transcriptional LysR family regulator</fullName>
    </submittedName>
</protein>
<evidence type="ECO:0000313" key="6">
    <source>
        <dbReference type="EMBL" id="PWV99991.1"/>
    </source>
</evidence>
<feature type="domain" description="HTH lysR-type" evidence="5">
    <location>
        <begin position="1"/>
        <end position="58"/>
    </location>
</feature>
<dbReference type="InterPro" id="IPR000847">
    <property type="entry name" value="LysR_HTH_N"/>
</dbReference>
<dbReference type="GO" id="GO:0000976">
    <property type="term" value="F:transcription cis-regulatory region binding"/>
    <property type="evidence" value="ECO:0007669"/>
    <property type="project" value="TreeGrafter"/>
</dbReference>
<evidence type="ECO:0000256" key="4">
    <source>
        <dbReference type="ARBA" id="ARBA00023163"/>
    </source>
</evidence>
<evidence type="ECO:0000313" key="7">
    <source>
        <dbReference type="Proteomes" id="UP000246352"/>
    </source>
</evidence>
<dbReference type="SUPFAM" id="SSF46785">
    <property type="entry name" value="Winged helix' DNA-binding domain"/>
    <property type="match status" value="1"/>
</dbReference>
<dbReference type="Pfam" id="PF03466">
    <property type="entry name" value="LysR_substrate"/>
    <property type="match status" value="1"/>
</dbReference>
<dbReference type="CDD" id="cd05466">
    <property type="entry name" value="PBP2_LTTR_substrate"/>
    <property type="match status" value="1"/>
</dbReference>